<feature type="transmembrane region" description="Helical" evidence="1">
    <location>
        <begin position="125"/>
        <end position="143"/>
    </location>
</feature>
<dbReference type="EMBL" id="VIVN01000001">
    <property type="protein sequence ID" value="TWE09184.1"/>
    <property type="molecule type" value="Genomic_DNA"/>
</dbReference>
<feature type="transmembrane region" description="Helical" evidence="1">
    <location>
        <begin position="95"/>
        <end position="113"/>
    </location>
</feature>
<sequence length="151" mass="17774">MNISIISFVTLLILICFCVTPKKMHIFEIIFILLVVWLLDHPISWIIYVNLSWIKVSTNLGNFWAEVFDRLVLLPLLIMVFFEAILRSNRTATKCIILCVGILILVLDEYALLKMGVLENVNWNIFYSLIEKGFVVLVPYFLWGRYRRKIF</sequence>
<keyword evidence="1" id="KW-0472">Membrane</keyword>
<protein>
    <submittedName>
        <fullName evidence="2">Uncharacterized protein</fullName>
    </submittedName>
</protein>
<dbReference type="Proteomes" id="UP000319671">
    <property type="component" value="Unassembled WGS sequence"/>
</dbReference>
<keyword evidence="1" id="KW-1133">Transmembrane helix</keyword>
<comment type="caution">
    <text evidence="2">The sequence shown here is derived from an EMBL/GenBank/DDBJ whole genome shotgun (WGS) entry which is preliminary data.</text>
</comment>
<keyword evidence="1" id="KW-0812">Transmembrane</keyword>
<gene>
    <name evidence="2" type="ORF">FB550_1011216</name>
</gene>
<evidence type="ECO:0000313" key="2">
    <source>
        <dbReference type="EMBL" id="TWE09184.1"/>
    </source>
</evidence>
<name>A0A561E0R2_9BACI</name>
<proteinExistence type="predicted"/>
<feature type="transmembrane region" description="Helical" evidence="1">
    <location>
        <begin position="68"/>
        <end position="86"/>
    </location>
</feature>
<dbReference type="AlphaFoldDB" id="A0A561E0R2"/>
<reference evidence="2 3" key="1">
    <citation type="submission" date="2019-06" db="EMBL/GenBank/DDBJ databases">
        <title>Sorghum-associated microbial communities from plants grown in Nebraska, USA.</title>
        <authorList>
            <person name="Schachtman D."/>
        </authorList>
    </citation>
    <scope>NUCLEOTIDE SEQUENCE [LARGE SCALE GENOMIC DNA]</scope>
    <source>
        <strain evidence="2 3">2482</strain>
    </source>
</reference>
<evidence type="ECO:0000313" key="3">
    <source>
        <dbReference type="Proteomes" id="UP000319671"/>
    </source>
</evidence>
<organism evidence="2 3">
    <name type="scientific">Neobacillus bataviensis</name>
    <dbReference type="NCBI Taxonomy" id="220685"/>
    <lineage>
        <taxon>Bacteria</taxon>
        <taxon>Bacillati</taxon>
        <taxon>Bacillota</taxon>
        <taxon>Bacilli</taxon>
        <taxon>Bacillales</taxon>
        <taxon>Bacillaceae</taxon>
        <taxon>Neobacillus</taxon>
    </lineage>
</organism>
<feature type="transmembrane region" description="Helical" evidence="1">
    <location>
        <begin position="29"/>
        <end position="48"/>
    </location>
</feature>
<evidence type="ECO:0000256" key="1">
    <source>
        <dbReference type="SAM" id="Phobius"/>
    </source>
</evidence>
<feature type="transmembrane region" description="Helical" evidence="1">
    <location>
        <begin position="6"/>
        <end position="22"/>
    </location>
</feature>
<keyword evidence="3" id="KW-1185">Reference proteome</keyword>
<accession>A0A561E0R2</accession>